<reference evidence="2 3" key="1">
    <citation type="submission" date="2023-04" db="EMBL/GenBank/DDBJ databases">
        <title>A novel bacteria isolated from coastal sediment.</title>
        <authorList>
            <person name="Liu X.-J."/>
            <person name="Du Z.-J."/>
        </authorList>
    </citation>
    <scope>NUCLEOTIDE SEQUENCE [LARGE SCALE GENOMIC DNA]</scope>
    <source>
        <strain evidence="2 3">SDUM461003</strain>
    </source>
</reference>
<evidence type="ECO:0000313" key="3">
    <source>
        <dbReference type="Proteomes" id="UP001225316"/>
    </source>
</evidence>
<proteinExistence type="predicted"/>
<dbReference type="InterPro" id="IPR035093">
    <property type="entry name" value="RelE/ParE_toxin_dom_sf"/>
</dbReference>
<dbReference type="EMBL" id="JARXHW010000113">
    <property type="protein sequence ID" value="MDQ8209680.1"/>
    <property type="molecule type" value="Genomic_DNA"/>
</dbReference>
<dbReference type="PANTHER" id="PTHR40588">
    <property type="entry name" value="MRNA INTERFERASE TOXIN YAFQ"/>
    <property type="match status" value="1"/>
</dbReference>
<dbReference type="Gene3D" id="3.30.2310.20">
    <property type="entry name" value="RelE-like"/>
    <property type="match status" value="1"/>
</dbReference>
<gene>
    <name evidence="2" type="ORF">QEH52_19330</name>
</gene>
<dbReference type="Proteomes" id="UP001225316">
    <property type="component" value="Unassembled WGS sequence"/>
</dbReference>
<evidence type="ECO:0000256" key="1">
    <source>
        <dbReference type="ARBA" id="ARBA00022649"/>
    </source>
</evidence>
<dbReference type="InterPro" id="IPR007712">
    <property type="entry name" value="RelE/ParE_toxin"/>
</dbReference>
<comment type="caution">
    <text evidence="2">The sequence shown here is derived from an EMBL/GenBank/DDBJ whole genome shotgun (WGS) entry which is preliminary data.</text>
</comment>
<organism evidence="2 3">
    <name type="scientific">Thalassobacterium maritimum</name>
    <dbReference type="NCBI Taxonomy" id="3041265"/>
    <lineage>
        <taxon>Bacteria</taxon>
        <taxon>Pseudomonadati</taxon>
        <taxon>Verrucomicrobiota</taxon>
        <taxon>Opitutia</taxon>
        <taxon>Puniceicoccales</taxon>
        <taxon>Coraliomargaritaceae</taxon>
        <taxon>Thalassobacterium</taxon>
    </lineage>
</organism>
<dbReference type="NCBIfam" id="TIGR02385">
    <property type="entry name" value="RelE_StbE"/>
    <property type="match status" value="1"/>
</dbReference>
<sequence>MLQLVRKSRFKKDFKKLFSSGNDIDRLALIIRTLQAEEPLPEHNRDHALTGNYIGHRECHVSPDWLLIYQTTETELILVRTDSHSALFG</sequence>
<name>A0ABU1AZX2_9BACT</name>
<keyword evidence="1" id="KW-1277">Toxin-antitoxin system</keyword>
<keyword evidence="3" id="KW-1185">Reference proteome</keyword>
<dbReference type="Pfam" id="PF15738">
    <property type="entry name" value="YafQ_toxin"/>
    <property type="match status" value="1"/>
</dbReference>
<evidence type="ECO:0000313" key="2">
    <source>
        <dbReference type="EMBL" id="MDQ8209680.1"/>
    </source>
</evidence>
<dbReference type="PIRSF" id="PIRSF006156">
    <property type="entry name" value="YafQ"/>
    <property type="match status" value="1"/>
</dbReference>
<dbReference type="SUPFAM" id="SSF143011">
    <property type="entry name" value="RelE-like"/>
    <property type="match status" value="1"/>
</dbReference>
<protein>
    <submittedName>
        <fullName evidence="2">Type II toxin-antitoxin system YafQ family toxin</fullName>
    </submittedName>
</protein>
<dbReference type="PANTHER" id="PTHR40588:SF1">
    <property type="entry name" value="MRNA INTERFERASE TOXIN YAFQ"/>
    <property type="match status" value="1"/>
</dbReference>
<dbReference type="RefSeq" id="WP_308952598.1">
    <property type="nucleotide sequence ID" value="NZ_JARXHW010000113.1"/>
</dbReference>
<dbReference type="InterPro" id="IPR004386">
    <property type="entry name" value="Toxin_YafQ-like"/>
</dbReference>
<accession>A0ABU1AZX2</accession>